<name>A0A9N6ZER0_9CRUS</name>
<evidence type="ECO:0000256" key="18">
    <source>
        <dbReference type="PROSITE-ProRule" id="PRU10141"/>
    </source>
</evidence>
<dbReference type="InterPro" id="IPR047108">
    <property type="entry name" value="Plk4-like_POLO_box_2_sf"/>
</dbReference>
<dbReference type="GO" id="GO:0005524">
    <property type="term" value="F:ATP binding"/>
    <property type="evidence" value="ECO:0007669"/>
    <property type="project" value="UniProtKB-UniRule"/>
</dbReference>
<dbReference type="PANTHER" id="PTHR24345">
    <property type="entry name" value="SERINE/THREONINE-PROTEIN KINASE PLK"/>
    <property type="match status" value="1"/>
</dbReference>
<keyword evidence="17" id="KW-0479">Metal-binding</keyword>
<dbReference type="SUPFAM" id="SSF82615">
    <property type="entry name" value="Polo-box domain"/>
    <property type="match status" value="1"/>
</dbReference>
<dbReference type="FunFam" id="3.30.200.20:FF:000042">
    <property type="entry name" value="Aurora kinase A"/>
    <property type="match status" value="1"/>
</dbReference>
<dbReference type="InterPro" id="IPR000571">
    <property type="entry name" value="Znf_CCCH"/>
</dbReference>
<dbReference type="InterPro" id="IPR017441">
    <property type="entry name" value="Protein_kinase_ATP_BS"/>
</dbReference>
<dbReference type="Gene3D" id="1.10.510.10">
    <property type="entry name" value="Transferase(Phosphotransferase) domain 1"/>
    <property type="match status" value="1"/>
</dbReference>
<dbReference type="InterPro" id="IPR011009">
    <property type="entry name" value="Kinase-like_dom_sf"/>
</dbReference>
<dbReference type="FunFam" id="1.10.510.10:FF:000576">
    <property type="entry name" value="Serine/threonine-protein kinase PLK4"/>
    <property type="match status" value="1"/>
</dbReference>
<evidence type="ECO:0000259" key="22">
    <source>
        <dbReference type="PROSITE" id="PS51984"/>
    </source>
</evidence>
<evidence type="ECO:0000256" key="1">
    <source>
        <dbReference type="ARBA" id="ARBA00004114"/>
    </source>
</evidence>
<dbReference type="InterPro" id="IPR046437">
    <property type="entry name" value="Ser_Thr-PK_POLO_box_1_sf"/>
</dbReference>
<dbReference type="PROSITE" id="PS51985">
    <property type="entry name" value="CPB2"/>
    <property type="match status" value="1"/>
</dbReference>
<keyword evidence="5" id="KW-0723">Serine/threonine-protein kinase</keyword>
<dbReference type="Gene3D" id="3.30.1120.130">
    <property type="match status" value="1"/>
</dbReference>
<evidence type="ECO:0000256" key="2">
    <source>
        <dbReference type="ARBA" id="ARBA00012424"/>
    </source>
</evidence>
<keyword evidence="8" id="KW-0418">Kinase</keyword>
<reference evidence="24" key="1">
    <citation type="submission" date="2021-04" db="EMBL/GenBank/DDBJ databases">
        <authorList>
            <person name="Cornetti L."/>
        </authorList>
    </citation>
    <scope>NUCLEOTIDE SEQUENCE</scope>
</reference>
<feature type="region of interest" description="Disordered" evidence="19">
    <location>
        <begin position="306"/>
        <end position="340"/>
    </location>
</feature>
<gene>
    <name evidence="24" type="primary">EOG090X03P9</name>
</gene>
<feature type="zinc finger region" description="C3H1-type" evidence="17">
    <location>
        <begin position="385"/>
        <end position="415"/>
    </location>
</feature>
<dbReference type="CDD" id="cd13114">
    <property type="entry name" value="POLO_box_Plk4_1"/>
    <property type="match status" value="1"/>
</dbReference>
<comment type="catalytic activity">
    <reaction evidence="15">
        <text>L-threonyl-[protein] + ATP = O-phospho-L-threonyl-[protein] + ADP + H(+)</text>
        <dbReference type="Rhea" id="RHEA:46608"/>
        <dbReference type="Rhea" id="RHEA-COMP:11060"/>
        <dbReference type="Rhea" id="RHEA-COMP:11605"/>
        <dbReference type="ChEBI" id="CHEBI:15378"/>
        <dbReference type="ChEBI" id="CHEBI:30013"/>
        <dbReference type="ChEBI" id="CHEBI:30616"/>
        <dbReference type="ChEBI" id="CHEBI:61977"/>
        <dbReference type="ChEBI" id="CHEBI:456216"/>
        <dbReference type="EC" id="2.7.11.21"/>
    </reaction>
</comment>
<dbReference type="Gene3D" id="3.30.1120.120">
    <property type="match status" value="1"/>
</dbReference>
<dbReference type="InterPro" id="IPR033698">
    <property type="entry name" value="POLO_box_Plk4_2"/>
</dbReference>
<dbReference type="Pfam" id="PF18409">
    <property type="entry name" value="Plk4_PB2"/>
    <property type="match status" value="1"/>
</dbReference>
<keyword evidence="17" id="KW-0863">Zinc-finger</keyword>
<feature type="binding site" evidence="18">
    <location>
        <position position="40"/>
    </location>
    <ligand>
        <name>ATP</name>
        <dbReference type="ChEBI" id="CHEBI:30616"/>
    </ligand>
</feature>
<feature type="domain" description="Cryptic POLO box 1 (CPB1)" evidence="22">
    <location>
        <begin position="426"/>
        <end position="541"/>
    </location>
</feature>
<feature type="domain" description="Protein kinase" evidence="20">
    <location>
        <begin position="11"/>
        <end position="264"/>
    </location>
</feature>
<dbReference type="InterPro" id="IPR008266">
    <property type="entry name" value="Tyr_kinase_AS"/>
</dbReference>
<evidence type="ECO:0000256" key="9">
    <source>
        <dbReference type="ARBA" id="ARBA00022840"/>
    </source>
</evidence>
<evidence type="ECO:0000256" key="6">
    <source>
        <dbReference type="ARBA" id="ARBA00022679"/>
    </source>
</evidence>
<evidence type="ECO:0000256" key="16">
    <source>
        <dbReference type="ARBA" id="ARBA00048347"/>
    </source>
</evidence>
<evidence type="ECO:0000256" key="19">
    <source>
        <dbReference type="SAM" id="MobiDB-lite"/>
    </source>
</evidence>
<evidence type="ECO:0000256" key="7">
    <source>
        <dbReference type="ARBA" id="ARBA00022741"/>
    </source>
</evidence>
<dbReference type="GO" id="GO:0008270">
    <property type="term" value="F:zinc ion binding"/>
    <property type="evidence" value="ECO:0007669"/>
    <property type="project" value="UniProtKB-KW"/>
</dbReference>
<dbReference type="PANTHER" id="PTHR24345:SF91">
    <property type="entry name" value="SERINE_THREONINE-PROTEIN KINASE PLK4"/>
    <property type="match status" value="1"/>
</dbReference>
<dbReference type="GO" id="GO:0004674">
    <property type="term" value="F:protein serine/threonine kinase activity"/>
    <property type="evidence" value="ECO:0007669"/>
    <property type="project" value="UniProtKB-KW"/>
</dbReference>
<dbReference type="Pfam" id="PF00069">
    <property type="entry name" value="Pkinase"/>
    <property type="match status" value="1"/>
</dbReference>
<evidence type="ECO:0000256" key="13">
    <source>
        <dbReference type="ARBA" id="ARBA00030429"/>
    </source>
</evidence>
<proteinExistence type="predicted"/>
<keyword evidence="11" id="KW-0206">Cytoskeleton</keyword>
<evidence type="ECO:0000256" key="3">
    <source>
        <dbReference type="ARBA" id="ARBA00020245"/>
    </source>
</evidence>
<comment type="subcellular location">
    <subcellularLocation>
        <location evidence="1">Cytoplasm</location>
        <location evidence="1">Cytoskeleton</location>
        <location evidence="1">Microtubule organizing center</location>
        <location evidence="1">Centrosome</location>
        <location evidence="1">Centriole</location>
    </subcellularLocation>
</comment>
<dbReference type="PROSITE" id="PS00107">
    <property type="entry name" value="PROTEIN_KINASE_ATP"/>
    <property type="match status" value="1"/>
</dbReference>
<dbReference type="AlphaFoldDB" id="A0A9N6ZER0"/>
<dbReference type="FunFam" id="3.30.1120.120:FF:000001">
    <property type="entry name" value="serine/threonine-protein kinase PLK4 isoform X2"/>
    <property type="match status" value="1"/>
</dbReference>
<evidence type="ECO:0000256" key="8">
    <source>
        <dbReference type="ARBA" id="ARBA00022777"/>
    </source>
</evidence>
<sequence length="806" mass="90193">MSSFGSSIEDYEFYEQIGKGGFASVHRGKCRVNGMSVAIKMINKKLMLAAGMSNRVKQEISIHYRLNHPSILKLFAFFEDSDFVYLVLEHCENGELQRYLKALGHPLSEDEAREVMTQLMDGMLYLHSHNILHRDLSLANLLLTRDMKIRIADFGLATQLSRPDEKHMTMCGTPNYISPEVATRSSHGLEADVWGLGCLLYTLLVGRPPFDTDAVKSTLTRVVMADYKLPMNLSAEAKDLIQRLLKKNPKERPSLDEIMGHPFMNERYRNDIDSGLFTMSTVPSMMTPSIKVQPPLLPKLRRCNSSRETNTGPVLAFPKASSSTSKHSAHSLPENREHNDGRVRVVHSWGEPYTEEVPVASHRHQETEDPCGRHSCHHNPCQHSINRSSHCSHYSSCQGACSHRESCQCHRHPTPPPSLNPDRSRCLNKLTPPLSTARLKATRQRTKNAICSILDQGEVCLEFIRARSGTERVVDVCRISSDGMRIVMYQPNSGRGVAVEDTPTPLPHKGSDSIYSYENLPAEHWKKYVYAYRFVSLVKAKTPKVILYSSRAKCLLMENGPDADFEVLFYCGWKLVRTQMNLMVTEPDGRTSTWPLNKGEPSLDRETTREMWYHLKESLAHCERVEAAVNQLAALPVSNGSLPFFPLTIGRKPTAPSPTVKQLSASNKENQMSPILDPLLSGLKSFDGSVRSTVSSSSKASSTRIPEQHKPGYIIHTVEVPGIGRAVRKSSGDVEIHFSDGTCIGVTPDSNTVVYRQSANGKDQVFNAKEALPEHVREKLLLVPKAVQHLVLPAHDLPSSKYAMLR</sequence>
<dbReference type="InterPro" id="IPR000719">
    <property type="entry name" value="Prot_kinase_dom"/>
</dbReference>
<evidence type="ECO:0000256" key="12">
    <source>
        <dbReference type="ARBA" id="ARBA00030332"/>
    </source>
</evidence>
<accession>A0A9N6ZER0</accession>
<dbReference type="InterPro" id="IPR033699">
    <property type="entry name" value="POLO_box_Plk4_1"/>
</dbReference>
<evidence type="ECO:0000256" key="5">
    <source>
        <dbReference type="ARBA" id="ARBA00022527"/>
    </source>
</evidence>
<dbReference type="PROSITE" id="PS50011">
    <property type="entry name" value="PROTEIN_KINASE_DOM"/>
    <property type="match status" value="1"/>
</dbReference>
<evidence type="ECO:0000256" key="11">
    <source>
        <dbReference type="ARBA" id="ARBA00023212"/>
    </source>
</evidence>
<dbReference type="PROSITE" id="PS51984">
    <property type="entry name" value="CPB1"/>
    <property type="match status" value="1"/>
</dbReference>
<feature type="domain" description="C3H1-type" evidence="21">
    <location>
        <begin position="385"/>
        <end position="415"/>
    </location>
</feature>
<evidence type="ECO:0000259" key="23">
    <source>
        <dbReference type="PROSITE" id="PS51985"/>
    </source>
</evidence>
<dbReference type="SUPFAM" id="SSF56112">
    <property type="entry name" value="Protein kinase-like (PK-like)"/>
    <property type="match status" value="1"/>
</dbReference>
<keyword evidence="9 18" id="KW-0067">ATP-binding</keyword>
<evidence type="ECO:0000256" key="4">
    <source>
        <dbReference type="ARBA" id="ARBA00022490"/>
    </source>
</evidence>
<evidence type="ECO:0000259" key="21">
    <source>
        <dbReference type="PROSITE" id="PS50103"/>
    </source>
</evidence>
<organism evidence="24">
    <name type="scientific">Alona affinis</name>
    <dbReference type="NCBI Taxonomy" id="381656"/>
    <lineage>
        <taxon>Eukaryota</taxon>
        <taxon>Metazoa</taxon>
        <taxon>Ecdysozoa</taxon>
        <taxon>Arthropoda</taxon>
        <taxon>Crustacea</taxon>
        <taxon>Branchiopoda</taxon>
        <taxon>Diplostraca</taxon>
        <taxon>Cladocera</taxon>
        <taxon>Anomopoda</taxon>
        <taxon>Chydoridae</taxon>
        <taxon>Alona</taxon>
    </lineage>
</organism>
<evidence type="ECO:0000313" key="24">
    <source>
        <dbReference type="EMBL" id="CAG4634696.1"/>
    </source>
</evidence>
<dbReference type="GO" id="GO:0005814">
    <property type="term" value="C:centriole"/>
    <property type="evidence" value="ECO:0007669"/>
    <property type="project" value="UniProtKB-SubCell"/>
</dbReference>
<dbReference type="PROSITE" id="PS50103">
    <property type="entry name" value="ZF_C3H1"/>
    <property type="match status" value="1"/>
</dbReference>
<keyword evidence="4" id="KW-0963">Cytoplasm</keyword>
<evidence type="ECO:0000259" key="20">
    <source>
        <dbReference type="PROSITE" id="PS50011"/>
    </source>
</evidence>
<feature type="domain" description="Cryptic POLO box 2 (CPB2)" evidence="23">
    <location>
        <begin position="542"/>
        <end position="659"/>
    </location>
</feature>
<keyword evidence="6" id="KW-0808">Transferase</keyword>
<dbReference type="PROSITE" id="PS00109">
    <property type="entry name" value="PROTEIN_KINASE_TYR"/>
    <property type="match status" value="1"/>
</dbReference>
<keyword evidence="7 18" id="KW-0547">Nucleotide-binding</keyword>
<evidence type="ECO:0000256" key="17">
    <source>
        <dbReference type="PROSITE-ProRule" id="PRU00723"/>
    </source>
</evidence>
<evidence type="ECO:0000256" key="10">
    <source>
        <dbReference type="ARBA" id="ARBA00022843"/>
    </source>
</evidence>
<comment type="catalytic activity">
    <reaction evidence="16">
        <text>L-seryl-[protein] + ATP = O-phospho-L-seryl-[protein] + ADP + H(+)</text>
        <dbReference type="Rhea" id="RHEA:17989"/>
        <dbReference type="Rhea" id="RHEA-COMP:9863"/>
        <dbReference type="Rhea" id="RHEA-COMP:11604"/>
        <dbReference type="ChEBI" id="CHEBI:15378"/>
        <dbReference type="ChEBI" id="CHEBI:29999"/>
        <dbReference type="ChEBI" id="CHEBI:30616"/>
        <dbReference type="ChEBI" id="CHEBI:83421"/>
        <dbReference type="ChEBI" id="CHEBI:456216"/>
        <dbReference type="EC" id="2.7.11.21"/>
    </reaction>
</comment>
<dbReference type="EMBL" id="OC978041">
    <property type="protein sequence ID" value="CAG4634696.1"/>
    <property type="molecule type" value="Genomic_DNA"/>
</dbReference>
<keyword evidence="17" id="KW-0862">Zinc</keyword>
<evidence type="ECO:0000256" key="14">
    <source>
        <dbReference type="ARBA" id="ARBA00030924"/>
    </source>
</evidence>
<dbReference type="Gene3D" id="2.40.50.930">
    <property type="match status" value="1"/>
</dbReference>
<dbReference type="GO" id="GO:0005634">
    <property type="term" value="C:nucleus"/>
    <property type="evidence" value="ECO:0007669"/>
    <property type="project" value="TreeGrafter"/>
</dbReference>
<evidence type="ECO:0000256" key="15">
    <source>
        <dbReference type="ARBA" id="ARBA00047802"/>
    </source>
</evidence>
<keyword evidence="10" id="KW-0832">Ubl conjugation</keyword>
<protein>
    <recommendedName>
        <fullName evidence="3">Serine/threonine-protein kinase PLK4</fullName>
        <ecNumber evidence="2">2.7.11.21</ecNumber>
    </recommendedName>
    <alternativeName>
        <fullName evidence="12">Polo-like kinase 4</fullName>
    </alternativeName>
    <alternativeName>
        <fullName evidence="13 14">Serine/threonine-protein kinase SAK</fullName>
    </alternativeName>
</protein>
<dbReference type="EC" id="2.7.11.21" evidence="2"/>
<dbReference type="Pfam" id="PF18190">
    <property type="entry name" value="Plk4_PB1"/>
    <property type="match status" value="1"/>
</dbReference>